<evidence type="ECO:0000256" key="1">
    <source>
        <dbReference type="ARBA" id="ARBA00004141"/>
    </source>
</evidence>
<dbReference type="PROSITE" id="PS00237">
    <property type="entry name" value="G_PROTEIN_RECEP_F1_1"/>
    <property type="match status" value="1"/>
</dbReference>
<dbReference type="Pfam" id="PF00001">
    <property type="entry name" value="7tm_1"/>
    <property type="match status" value="1"/>
</dbReference>
<dbReference type="InterPro" id="IPR000276">
    <property type="entry name" value="GPCR_Rhodpsn"/>
</dbReference>
<dbReference type="SUPFAM" id="SSF81321">
    <property type="entry name" value="Family A G protein-coupled receptor-like"/>
    <property type="match status" value="1"/>
</dbReference>
<keyword evidence="7" id="KW-0325">Glycoprotein</keyword>
<keyword evidence="5 10" id="KW-0472">Membrane</keyword>
<dbReference type="PANTHER" id="PTHR24232">
    <property type="entry name" value="G-PROTEIN COUPLED RECEPTOR"/>
    <property type="match status" value="1"/>
</dbReference>
<dbReference type="Proteomes" id="UP000261540">
    <property type="component" value="Unplaced"/>
</dbReference>
<feature type="transmembrane region" description="Helical" evidence="10">
    <location>
        <begin position="93"/>
        <end position="113"/>
    </location>
</feature>
<dbReference type="GO" id="GO:0007200">
    <property type="term" value="P:phospholipase C-activating G protein-coupled receptor signaling pathway"/>
    <property type="evidence" value="ECO:0007669"/>
    <property type="project" value="TreeGrafter"/>
</dbReference>
<dbReference type="GO" id="GO:0005886">
    <property type="term" value="C:plasma membrane"/>
    <property type="evidence" value="ECO:0007669"/>
    <property type="project" value="TreeGrafter"/>
</dbReference>
<evidence type="ECO:0000256" key="10">
    <source>
        <dbReference type="SAM" id="Phobius"/>
    </source>
</evidence>
<evidence type="ECO:0000313" key="12">
    <source>
        <dbReference type="Ensembl" id="ENSPKIP00000026296.1"/>
    </source>
</evidence>
<reference evidence="12" key="1">
    <citation type="submission" date="2025-08" db="UniProtKB">
        <authorList>
            <consortium name="Ensembl"/>
        </authorList>
    </citation>
    <scope>IDENTIFICATION</scope>
</reference>
<evidence type="ECO:0000256" key="2">
    <source>
        <dbReference type="ARBA" id="ARBA00022692"/>
    </source>
</evidence>
<dbReference type="Gene3D" id="1.20.1070.10">
    <property type="entry name" value="Rhodopsin 7-helix transmembrane proteins"/>
    <property type="match status" value="1"/>
</dbReference>
<keyword evidence="3 10" id="KW-1133">Transmembrane helix</keyword>
<keyword evidence="13" id="KW-1185">Reference proteome</keyword>
<dbReference type="Ensembl" id="ENSPKIT00000007049.1">
    <property type="protein sequence ID" value="ENSPKIP00000026296.1"/>
    <property type="gene ID" value="ENSPKIG00000008841.1"/>
</dbReference>
<keyword evidence="4 9" id="KW-0297">G-protein coupled receptor</keyword>
<keyword evidence="8 9" id="KW-0807">Transducer</keyword>
<proteinExistence type="inferred from homology"/>
<feature type="transmembrane region" description="Helical" evidence="10">
    <location>
        <begin position="23"/>
        <end position="43"/>
    </location>
</feature>
<dbReference type="AlphaFoldDB" id="A0A3B3S8H3"/>
<dbReference type="PRINTS" id="PR00237">
    <property type="entry name" value="GPCRRHODOPSN"/>
</dbReference>
<evidence type="ECO:0000256" key="7">
    <source>
        <dbReference type="ARBA" id="ARBA00023180"/>
    </source>
</evidence>
<evidence type="ECO:0000256" key="4">
    <source>
        <dbReference type="ARBA" id="ARBA00023040"/>
    </source>
</evidence>
<dbReference type="GO" id="GO:0004930">
    <property type="term" value="F:G protein-coupled receptor activity"/>
    <property type="evidence" value="ECO:0007669"/>
    <property type="project" value="UniProtKB-KW"/>
</dbReference>
<feature type="transmembrane region" description="Helical" evidence="10">
    <location>
        <begin position="202"/>
        <end position="228"/>
    </location>
</feature>
<evidence type="ECO:0000256" key="8">
    <source>
        <dbReference type="ARBA" id="ARBA00023224"/>
    </source>
</evidence>
<protein>
    <recommendedName>
        <fullName evidence="11">G-protein coupled receptors family 1 profile domain-containing protein</fullName>
    </recommendedName>
</protein>
<feature type="domain" description="G-protein coupled receptors family 1 profile" evidence="11">
    <location>
        <begin position="34"/>
        <end position="258"/>
    </location>
</feature>
<evidence type="ECO:0000256" key="6">
    <source>
        <dbReference type="ARBA" id="ARBA00023170"/>
    </source>
</evidence>
<dbReference type="InterPro" id="IPR017452">
    <property type="entry name" value="GPCR_Rhodpsn_7TM"/>
</dbReference>
<evidence type="ECO:0000256" key="5">
    <source>
        <dbReference type="ARBA" id="ARBA00023136"/>
    </source>
</evidence>
<feature type="transmembrane region" description="Helical" evidence="10">
    <location>
        <begin position="133"/>
        <end position="151"/>
    </location>
</feature>
<dbReference type="PROSITE" id="PS50262">
    <property type="entry name" value="G_PROTEIN_RECEP_F1_2"/>
    <property type="match status" value="1"/>
</dbReference>
<keyword evidence="2 9" id="KW-0812">Transmembrane</keyword>
<sequence length="291" mass="33631">MGNTLTSSLNFTTDYVDIFEETVAWIILSIGLPAISLACYALYRLIKADHVAPLYVINLLLSDLVQIICRIYFVSQKHFGFLSPELIKARLIFLVIVRFGLVASLGFMVCISLERYLVVAHPLWYRYRRNLKYTVLTCIFIWLFSVIYAVIEYNIEVYRTFLSLLATLFLLPFPFLLFFYVSSRRALKSTISVSVAEKNRILGALALVFGIYVVLYLPFTFMAFFLVISNIRTYTVYCFMAVARSMVRLSPLVDPFLYIFMRKGARDTLEAFPCFRRVFGWSTTRSDAETT</sequence>
<dbReference type="GeneTree" id="ENSGT00940000164014"/>
<feature type="transmembrane region" description="Helical" evidence="10">
    <location>
        <begin position="55"/>
        <end position="73"/>
    </location>
</feature>
<name>A0A3B3S8H3_9TELE</name>
<feature type="transmembrane region" description="Helical" evidence="10">
    <location>
        <begin position="157"/>
        <end position="181"/>
    </location>
</feature>
<evidence type="ECO:0000313" key="13">
    <source>
        <dbReference type="Proteomes" id="UP000261540"/>
    </source>
</evidence>
<keyword evidence="6 9" id="KW-0675">Receptor</keyword>
<evidence type="ECO:0000256" key="9">
    <source>
        <dbReference type="RuleBase" id="RU000688"/>
    </source>
</evidence>
<dbReference type="GO" id="GO:0035025">
    <property type="term" value="P:positive regulation of Rho protein signal transduction"/>
    <property type="evidence" value="ECO:0007669"/>
    <property type="project" value="TreeGrafter"/>
</dbReference>
<dbReference type="PANTHER" id="PTHR24232:SF85">
    <property type="entry name" value="G-PROTEIN COUPLED RECEPTOR 4"/>
    <property type="match status" value="1"/>
</dbReference>
<reference evidence="12" key="2">
    <citation type="submission" date="2025-09" db="UniProtKB">
        <authorList>
            <consortium name="Ensembl"/>
        </authorList>
    </citation>
    <scope>IDENTIFICATION</scope>
</reference>
<evidence type="ECO:0000259" key="11">
    <source>
        <dbReference type="PROSITE" id="PS50262"/>
    </source>
</evidence>
<accession>A0A3B3S8H3</accession>
<comment type="similarity">
    <text evidence="9">Belongs to the G-protein coupled receptor 1 family.</text>
</comment>
<comment type="subcellular location">
    <subcellularLocation>
        <location evidence="1">Membrane</location>
        <topology evidence="1">Multi-pass membrane protein</topology>
    </subcellularLocation>
</comment>
<evidence type="ECO:0000256" key="3">
    <source>
        <dbReference type="ARBA" id="ARBA00022989"/>
    </source>
</evidence>
<organism evidence="12 13">
    <name type="scientific">Paramormyrops kingsleyae</name>
    <dbReference type="NCBI Taxonomy" id="1676925"/>
    <lineage>
        <taxon>Eukaryota</taxon>
        <taxon>Metazoa</taxon>
        <taxon>Chordata</taxon>
        <taxon>Craniata</taxon>
        <taxon>Vertebrata</taxon>
        <taxon>Euteleostomi</taxon>
        <taxon>Actinopterygii</taxon>
        <taxon>Neopterygii</taxon>
        <taxon>Teleostei</taxon>
        <taxon>Osteoglossocephala</taxon>
        <taxon>Osteoglossomorpha</taxon>
        <taxon>Osteoglossiformes</taxon>
        <taxon>Mormyridae</taxon>
        <taxon>Paramormyrops</taxon>
    </lineage>
</organism>